<evidence type="ECO:0000256" key="7">
    <source>
        <dbReference type="ARBA" id="ARBA00022679"/>
    </source>
</evidence>
<name>A0A1B1AG17_9PROT</name>
<evidence type="ECO:0000256" key="11">
    <source>
        <dbReference type="ARBA" id="ARBA00022840"/>
    </source>
</evidence>
<dbReference type="PANTHER" id="PTHR44936:SF5">
    <property type="entry name" value="SENSOR HISTIDINE KINASE ENVZ"/>
    <property type="match status" value="1"/>
</dbReference>
<dbReference type="InterPro" id="IPR036097">
    <property type="entry name" value="HisK_dim/P_sf"/>
</dbReference>
<dbReference type="GO" id="GO:0005886">
    <property type="term" value="C:plasma membrane"/>
    <property type="evidence" value="ECO:0007669"/>
    <property type="project" value="UniProtKB-SubCell"/>
</dbReference>
<keyword evidence="9" id="KW-0547">Nucleotide-binding</keyword>
<protein>
    <recommendedName>
        <fullName evidence="3">histidine kinase</fullName>
        <ecNumber evidence="3">2.7.13.3</ecNumber>
    </recommendedName>
</protein>
<keyword evidence="10" id="KW-0418">Kinase</keyword>
<dbReference type="KEGG" id="cbot:ATE48_05980"/>
<dbReference type="InterPro" id="IPR036890">
    <property type="entry name" value="HATPase_C_sf"/>
</dbReference>
<feature type="transmembrane region" description="Helical" evidence="17">
    <location>
        <begin position="12"/>
        <end position="35"/>
    </location>
</feature>
<dbReference type="EMBL" id="CP013244">
    <property type="protein sequence ID" value="ANP45498.1"/>
    <property type="molecule type" value="Genomic_DNA"/>
</dbReference>
<dbReference type="PANTHER" id="PTHR44936">
    <property type="entry name" value="SENSOR PROTEIN CREC"/>
    <property type="match status" value="1"/>
</dbReference>
<dbReference type="InParanoid" id="A0A1B1AG17"/>
<evidence type="ECO:0000256" key="4">
    <source>
        <dbReference type="ARBA" id="ARBA00022475"/>
    </source>
</evidence>
<evidence type="ECO:0000259" key="18">
    <source>
        <dbReference type="PROSITE" id="PS50109"/>
    </source>
</evidence>
<feature type="domain" description="Histidine kinase" evidence="18">
    <location>
        <begin position="432"/>
        <end position="624"/>
    </location>
</feature>
<keyword evidence="13" id="KW-0902">Two-component regulatory system</keyword>
<keyword evidence="7" id="KW-0808">Transferase</keyword>
<proteinExistence type="predicted"/>
<feature type="coiled-coil region" evidence="15">
    <location>
        <begin position="144"/>
        <end position="225"/>
    </location>
</feature>
<dbReference type="CDD" id="cd00082">
    <property type="entry name" value="HisKA"/>
    <property type="match status" value="1"/>
</dbReference>
<dbReference type="EC" id="2.7.13.3" evidence="3"/>
<dbReference type="InterPro" id="IPR003660">
    <property type="entry name" value="HAMP_dom"/>
</dbReference>
<keyword evidence="5" id="KW-0997">Cell inner membrane</keyword>
<keyword evidence="15" id="KW-0175">Coiled coil</keyword>
<evidence type="ECO:0000256" key="14">
    <source>
        <dbReference type="ARBA" id="ARBA00023136"/>
    </source>
</evidence>
<evidence type="ECO:0000256" key="16">
    <source>
        <dbReference type="SAM" id="MobiDB-lite"/>
    </source>
</evidence>
<dbReference type="SMART" id="SM00387">
    <property type="entry name" value="HATPase_c"/>
    <property type="match status" value="1"/>
</dbReference>
<dbReference type="GO" id="GO:0000155">
    <property type="term" value="F:phosphorelay sensor kinase activity"/>
    <property type="evidence" value="ECO:0007669"/>
    <property type="project" value="InterPro"/>
</dbReference>
<evidence type="ECO:0000256" key="6">
    <source>
        <dbReference type="ARBA" id="ARBA00022553"/>
    </source>
</evidence>
<accession>A0A1B1AG17</accession>
<dbReference type="Gene3D" id="1.10.287.130">
    <property type="match status" value="1"/>
</dbReference>
<dbReference type="PROSITE" id="PS50109">
    <property type="entry name" value="HIS_KIN"/>
    <property type="match status" value="1"/>
</dbReference>
<feature type="region of interest" description="Disordered" evidence="16">
    <location>
        <begin position="270"/>
        <end position="294"/>
    </location>
</feature>
<dbReference type="SUPFAM" id="SSF55874">
    <property type="entry name" value="ATPase domain of HSP90 chaperone/DNA topoisomerase II/histidine kinase"/>
    <property type="match status" value="1"/>
</dbReference>
<reference evidence="20 21" key="1">
    <citation type="submission" date="2015-11" db="EMBL/GenBank/DDBJ databases">
        <title>Whole-Genome Sequence of Candidatus Oderbacter manganicum from the National Park Lower Oder Valley, Germany.</title>
        <authorList>
            <person name="Braun B."/>
            <person name="Liere K."/>
            <person name="Szewzyk U."/>
        </authorList>
    </citation>
    <scope>NUCLEOTIDE SEQUENCE [LARGE SCALE GENOMIC DNA]</scope>
    <source>
        <strain evidence="20 21">OTSz_A_272</strain>
    </source>
</reference>
<evidence type="ECO:0000256" key="1">
    <source>
        <dbReference type="ARBA" id="ARBA00000085"/>
    </source>
</evidence>
<dbReference type="InterPro" id="IPR003661">
    <property type="entry name" value="HisK_dim/P_dom"/>
</dbReference>
<dbReference type="InterPro" id="IPR005467">
    <property type="entry name" value="His_kinase_dom"/>
</dbReference>
<feature type="transmembrane region" description="Helical" evidence="17">
    <location>
        <begin position="348"/>
        <end position="371"/>
    </location>
</feature>
<comment type="subcellular location">
    <subcellularLocation>
        <location evidence="2">Cell inner membrane</location>
        <topology evidence="2">Multi-pass membrane protein</topology>
    </subcellularLocation>
</comment>
<evidence type="ECO:0000256" key="15">
    <source>
        <dbReference type="SAM" id="Coils"/>
    </source>
</evidence>
<dbReference type="Pfam" id="PF02518">
    <property type="entry name" value="HATPase_c"/>
    <property type="match status" value="1"/>
</dbReference>
<evidence type="ECO:0000256" key="3">
    <source>
        <dbReference type="ARBA" id="ARBA00012438"/>
    </source>
</evidence>
<dbReference type="SUPFAM" id="SSF47384">
    <property type="entry name" value="Homodimeric domain of signal transducing histidine kinase"/>
    <property type="match status" value="1"/>
</dbReference>
<evidence type="ECO:0000256" key="9">
    <source>
        <dbReference type="ARBA" id="ARBA00022741"/>
    </source>
</evidence>
<sequence length="624" mass="67939">MRETRGIPVAAYLGVLVAIALAAAFVATLAIVIFLPPRPPDVMRADVVADNFQAGYDHMIALNRPMNERGMVWDVRGEAPEDVDSPAMAGARIQLAEAIDLRPDQIRIQASNVVQSDTFVFRVAGLEEWTDQSQQAAEDAWRAAEEAQRAHEEATERLQAAEERIQDLEQDRESFDARQHAIEIAREREVARAEARAEAVAERQAAAAERLAERMEQRVQIENGRVIIHRRDGHTQTVEVHGADGSTEYHAQYNVPDVEVNVHGPVVPPPPIAPRAPEVQTPTPRATPAAPAPAPRAVLAPPMAPTPPTFAPAPEGVVLISGFEVGAQLPDGRWLVMRQGRNWAELGWIARAAGIIGGTLLLLSILALWFARYLTRPIRSFSEAVQAVGVNPQSEPVVEEGPRELRGAARAVNTMQARLRALIADRTKTLAAVAHDMRTPLMRLRLAAEHAEPEHRERMAKEIGEVEALVASFIAFARDDPAEEARVRLDVAALLQSIADDHADQHRSVTFEGDERLIITGQSLGLKRLFANLVENALKYGDSARIKLRSEVGAVVIDVEDDGPGIPGEQRESVFEPFVRLNEQGARGAGLGLAAARSIARAHGGDIVILDAEQGALLRVTLPA</sequence>
<feature type="compositionally biased region" description="Low complexity" evidence="16">
    <location>
        <begin position="275"/>
        <end position="294"/>
    </location>
</feature>
<dbReference type="PROSITE" id="PS50885">
    <property type="entry name" value="HAMP"/>
    <property type="match status" value="1"/>
</dbReference>
<dbReference type="SMART" id="SM00304">
    <property type="entry name" value="HAMP"/>
    <property type="match status" value="1"/>
</dbReference>
<dbReference type="Pfam" id="PF00672">
    <property type="entry name" value="HAMP"/>
    <property type="match status" value="1"/>
</dbReference>
<evidence type="ECO:0000313" key="20">
    <source>
        <dbReference type="EMBL" id="ANP45498.1"/>
    </source>
</evidence>
<keyword evidence="8 17" id="KW-0812">Transmembrane</keyword>
<dbReference type="InterPro" id="IPR004358">
    <property type="entry name" value="Sig_transdc_His_kin-like_C"/>
</dbReference>
<dbReference type="AlphaFoldDB" id="A0A1B1AG17"/>
<evidence type="ECO:0000256" key="12">
    <source>
        <dbReference type="ARBA" id="ARBA00022989"/>
    </source>
</evidence>
<dbReference type="Proteomes" id="UP000092498">
    <property type="component" value="Chromosome"/>
</dbReference>
<dbReference type="STRING" id="1759059.ATE48_05980"/>
<gene>
    <name evidence="20" type="ORF">ATE48_05980</name>
</gene>
<dbReference type="InterPro" id="IPR050980">
    <property type="entry name" value="2C_sensor_his_kinase"/>
</dbReference>
<dbReference type="GO" id="GO:0005524">
    <property type="term" value="F:ATP binding"/>
    <property type="evidence" value="ECO:0007669"/>
    <property type="project" value="UniProtKB-KW"/>
</dbReference>
<evidence type="ECO:0000256" key="17">
    <source>
        <dbReference type="SAM" id="Phobius"/>
    </source>
</evidence>
<keyword evidence="12 17" id="KW-1133">Transmembrane helix</keyword>
<keyword evidence="4" id="KW-1003">Cell membrane</keyword>
<dbReference type="PRINTS" id="PR00344">
    <property type="entry name" value="BCTRLSENSOR"/>
</dbReference>
<evidence type="ECO:0000256" key="2">
    <source>
        <dbReference type="ARBA" id="ARBA00004429"/>
    </source>
</evidence>
<evidence type="ECO:0000256" key="13">
    <source>
        <dbReference type="ARBA" id="ARBA00023012"/>
    </source>
</evidence>
<evidence type="ECO:0000256" key="5">
    <source>
        <dbReference type="ARBA" id="ARBA00022519"/>
    </source>
</evidence>
<dbReference type="Gene3D" id="3.30.565.10">
    <property type="entry name" value="Histidine kinase-like ATPase, C-terminal domain"/>
    <property type="match status" value="1"/>
</dbReference>
<dbReference type="OrthoDB" id="9804645at2"/>
<keyword evidence="21" id="KW-1185">Reference proteome</keyword>
<feature type="domain" description="HAMP" evidence="19">
    <location>
        <begin position="372"/>
        <end position="424"/>
    </location>
</feature>
<evidence type="ECO:0000313" key="21">
    <source>
        <dbReference type="Proteomes" id="UP000092498"/>
    </source>
</evidence>
<comment type="catalytic activity">
    <reaction evidence="1">
        <text>ATP + protein L-histidine = ADP + protein N-phospho-L-histidine.</text>
        <dbReference type="EC" id="2.7.13.3"/>
    </reaction>
</comment>
<keyword evidence="6" id="KW-0597">Phosphoprotein</keyword>
<evidence type="ECO:0000256" key="10">
    <source>
        <dbReference type="ARBA" id="ARBA00022777"/>
    </source>
</evidence>
<evidence type="ECO:0000256" key="8">
    <source>
        <dbReference type="ARBA" id="ARBA00022692"/>
    </source>
</evidence>
<keyword evidence="14 17" id="KW-0472">Membrane</keyword>
<organism evidence="20 21">
    <name type="scientific">Candidatus Viadribacter manganicus</name>
    <dbReference type="NCBI Taxonomy" id="1759059"/>
    <lineage>
        <taxon>Bacteria</taxon>
        <taxon>Pseudomonadati</taxon>
        <taxon>Pseudomonadota</taxon>
        <taxon>Alphaproteobacteria</taxon>
        <taxon>Hyphomonadales</taxon>
        <taxon>Hyphomonadaceae</taxon>
        <taxon>Candidatus Viadribacter</taxon>
    </lineage>
</organism>
<dbReference type="SMART" id="SM00388">
    <property type="entry name" value="HisKA"/>
    <property type="match status" value="1"/>
</dbReference>
<evidence type="ECO:0000259" key="19">
    <source>
        <dbReference type="PROSITE" id="PS50885"/>
    </source>
</evidence>
<dbReference type="InterPro" id="IPR003594">
    <property type="entry name" value="HATPase_dom"/>
</dbReference>
<keyword evidence="11" id="KW-0067">ATP-binding</keyword>
<dbReference type="CDD" id="cd00075">
    <property type="entry name" value="HATPase"/>
    <property type="match status" value="1"/>
</dbReference>
<dbReference type="CDD" id="cd06225">
    <property type="entry name" value="HAMP"/>
    <property type="match status" value="1"/>
</dbReference>
<dbReference type="RefSeq" id="WP_083197184.1">
    <property type="nucleotide sequence ID" value="NZ_CP013244.1"/>
</dbReference>